<accession>A0A8J2RHW1</accession>
<comment type="caution">
    <text evidence="3">The sequence shown here is derived from an EMBL/GenBank/DDBJ whole genome shotgun (WGS) entry which is preliminary data.</text>
</comment>
<organism evidence="3 4">
    <name type="scientific">Danaus chrysippus</name>
    <name type="common">African queen</name>
    <dbReference type="NCBI Taxonomy" id="151541"/>
    <lineage>
        <taxon>Eukaryota</taxon>
        <taxon>Metazoa</taxon>
        <taxon>Ecdysozoa</taxon>
        <taxon>Arthropoda</taxon>
        <taxon>Hexapoda</taxon>
        <taxon>Insecta</taxon>
        <taxon>Pterygota</taxon>
        <taxon>Neoptera</taxon>
        <taxon>Endopterygota</taxon>
        <taxon>Lepidoptera</taxon>
        <taxon>Glossata</taxon>
        <taxon>Ditrysia</taxon>
        <taxon>Papilionoidea</taxon>
        <taxon>Nymphalidae</taxon>
        <taxon>Danainae</taxon>
        <taxon>Danaini</taxon>
        <taxon>Danaina</taxon>
        <taxon>Danaus</taxon>
        <taxon>Anosia</taxon>
    </lineage>
</organism>
<feature type="chain" id="PRO_5035175450" evidence="2">
    <location>
        <begin position="19"/>
        <end position="525"/>
    </location>
</feature>
<dbReference type="EMBL" id="CAKASE010000081">
    <property type="protein sequence ID" value="CAG9583133.1"/>
    <property type="molecule type" value="Genomic_DNA"/>
</dbReference>
<feature type="compositionally biased region" description="Low complexity" evidence="1">
    <location>
        <begin position="472"/>
        <end position="483"/>
    </location>
</feature>
<name>A0A8J2RHW1_9NEOP</name>
<dbReference type="OrthoDB" id="7488428at2759"/>
<evidence type="ECO:0000256" key="1">
    <source>
        <dbReference type="SAM" id="MobiDB-lite"/>
    </source>
</evidence>
<keyword evidence="2" id="KW-0732">Signal</keyword>
<evidence type="ECO:0000313" key="3">
    <source>
        <dbReference type="EMBL" id="CAG9583133.1"/>
    </source>
</evidence>
<feature type="region of interest" description="Disordered" evidence="1">
    <location>
        <begin position="21"/>
        <end position="51"/>
    </location>
</feature>
<reference evidence="3" key="1">
    <citation type="submission" date="2021-09" db="EMBL/GenBank/DDBJ databases">
        <authorList>
            <person name="Martin H S."/>
        </authorList>
    </citation>
    <scope>NUCLEOTIDE SEQUENCE</scope>
</reference>
<feature type="region of interest" description="Disordered" evidence="1">
    <location>
        <begin position="472"/>
        <end position="525"/>
    </location>
</feature>
<evidence type="ECO:0000313" key="4">
    <source>
        <dbReference type="Proteomes" id="UP000789524"/>
    </source>
</evidence>
<gene>
    <name evidence="3" type="ORF">DCHRY22_LOCUS14586</name>
</gene>
<feature type="compositionally biased region" description="Polar residues" evidence="1">
    <location>
        <begin position="42"/>
        <end position="51"/>
    </location>
</feature>
<evidence type="ECO:0000256" key="2">
    <source>
        <dbReference type="SAM" id="SignalP"/>
    </source>
</evidence>
<feature type="compositionally biased region" description="Basic and acidic residues" evidence="1">
    <location>
        <begin position="22"/>
        <end position="32"/>
    </location>
</feature>
<dbReference type="AlphaFoldDB" id="A0A8J2RHW1"/>
<proteinExistence type="predicted"/>
<feature type="compositionally biased region" description="Polar residues" evidence="1">
    <location>
        <begin position="502"/>
        <end position="515"/>
    </location>
</feature>
<dbReference type="Proteomes" id="UP000789524">
    <property type="component" value="Unassembled WGS sequence"/>
</dbReference>
<keyword evidence="4" id="KW-1185">Reference proteome</keyword>
<feature type="signal peptide" evidence="2">
    <location>
        <begin position="1"/>
        <end position="18"/>
    </location>
</feature>
<feature type="compositionally biased region" description="Basic and acidic residues" evidence="1">
    <location>
        <begin position="516"/>
        <end position="525"/>
    </location>
</feature>
<sequence length="525" mass="52079">MKFTVVFITLCVISATSGIKTYPEEPKDKREAGGTYLPPGGSSHNYPLSSGGQEEASAISIGAGYSVGGAKPSYSYVGQGQGSGASYQLQSEGLPASGHATIQLAPISLQEGQAHGLVSNDLSQLMSQLSHGLNSGAISIPQGGHEGLYQFVGQSSHGGQEASLPQLSYGSPNLQQYSLSEQSQGGAPAYAFGSKGLGSLSSATGPVLFSQGEGANQGSHSFAAPSGGHSYEGAGLANGGSGLSFSGLSLGGSGHSFGGSGQGLGGSGYSLGASVPSLHSLSGSGHSLGGSGNSLGGSAYSLSNAGAGHSFGGSLKGYSGNYAAPGKSSFKPSAFLGSSVQGDSGHGFSGLSASSISNYQPSSGHGPSLISGNHGASFGSLSGYNGGSSKLAHSYLPPKSEGFGSIESIASAFSASGQLSSPPRNTYGIPSASHSASSVHAASVPSPAYYVSAAKHSSPSFGSGSSFRGPLASHSSFSSHSSSPKYSFGGHGSSRYVPSHDAQGSYSENTYNTIKYSEELKPRHN</sequence>
<protein>
    <submittedName>
        <fullName evidence="3">(African queen) hypothetical protein</fullName>
    </submittedName>
</protein>